<dbReference type="RefSeq" id="WP_112926104.1">
    <property type="nucleotide sequence ID" value="NZ_CP029556.1"/>
</dbReference>
<feature type="compositionally biased region" description="Basic residues" evidence="4">
    <location>
        <begin position="368"/>
        <end position="404"/>
    </location>
</feature>
<evidence type="ECO:0000256" key="1">
    <source>
        <dbReference type="ARBA" id="ARBA00004683"/>
    </source>
</evidence>
<dbReference type="OrthoDB" id="6115526at2"/>
<proteinExistence type="predicted"/>
<name>A0A344J4C9_9GAMM</name>
<protein>
    <recommendedName>
        <fullName evidence="2">Poly(3-hydroxyalkanoate) polymerase subunit PhaE</fullName>
    </recommendedName>
</protein>
<feature type="region of interest" description="Disordered" evidence="4">
    <location>
        <begin position="331"/>
        <end position="404"/>
    </location>
</feature>
<reference evidence="6" key="1">
    <citation type="submission" date="2018-05" db="EMBL/GenBank/DDBJ databases">
        <title>Luteimonas pekinense sp. nov., isolated from human Meibomian gland secretions, Beijing, China.</title>
        <authorList>
            <person name="Wen T."/>
            <person name="Bai H."/>
            <person name="Lv H."/>
        </authorList>
    </citation>
    <scope>NUCLEOTIDE SEQUENCE [LARGE SCALE GENOMIC DNA]</scope>
    <source>
        <strain evidence="6">83-4</strain>
    </source>
</reference>
<dbReference type="GO" id="GO:0042619">
    <property type="term" value="P:poly-hydroxybutyrate biosynthetic process"/>
    <property type="evidence" value="ECO:0007669"/>
    <property type="project" value="UniProtKB-KW"/>
</dbReference>
<keyword evidence="3" id="KW-0583">PHB biosynthesis</keyword>
<dbReference type="EMBL" id="CP029556">
    <property type="protein sequence ID" value="AXA83889.1"/>
    <property type="molecule type" value="Genomic_DNA"/>
</dbReference>
<dbReference type="NCBIfam" id="TIGR01834">
    <property type="entry name" value="PHA_synth_III_E"/>
    <property type="match status" value="1"/>
</dbReference>
<dbReference type="InterPro" id="IPR010123">
    <property type="entry name" value="PHA_synth_III_E"/>
</dbReference>
<evidence type="ECO:0000256" key="4">
    <source>
        <dbReference type="SAM" id="MobiDB-lite"/>
    </source>
</evidence>
<organism evidence="5 6">
    <name type="scientific">Solilutibacter oculi</name>
    <dbReference type="NCBI Taxonomy" id="2698682"/>
    <lineage>
        <taxon>Bacteria</taxon>
        <taxon>Pseudomonadati</taxon>
        <taxon>Pseudomonadota</taxon>
        <taxon>Gammaproteobacteria</taxon>
        <taxon>Lysobacterales</taxon>
        <taxon>Lysobacteraceae</taxon>
        <taxon>Solilutibacter</taxon>
    </lineage>
</organism>
<sequence>MATQDWSGDFDALARQYWNGWNEMMRQAAGAQAAPASPFAGMGQGFVMPGFGAPAFAQPAWPGAMPGMGGWQDALSQWSRIAQSMGGQRPPDLADTVEATLGRFQQQSGDWYGRMQQLAGQYAGQAVDAGEIAARWKEMLESQGDGAWLEMFRGMQSPNMHGFDAWYEAVQPMLAGWRSEARGWLGLPTFGLAREHQERLQKLMQAQLDYQDTMSAHNAMLSKSAQAAYANFEKKLAEHEMPGLEITSARALFDLWIDAAEDAFADMALSPDYRETYGAMVNAQMRLRNDVQKEIEQATGLLGMPTRTEIEAAHRKIAELERLVRRMARGDAASASTARSAEAPAAPRRAPTRRAAPMPASKPASKPATKKATKKAAVRKPAVKKTAKKAAPKKTARKTVKRSR</sequence>
<evidence type="ECO:0000256" key="2">
    <source>
        <dbReference type="ARBA" id="ARBA00019066"/>
    </source>
</evidence>
<dbReference type="AlphaFoldDB" id="A0A344J4C9"/>
<keyword evidence="6" id="KW-1185">Reference proteome</keyword>
<evidence type="ECO:0000256" key="3">
    <source>
        <dbReference type="ARBA" id="ARBA00022752"/>
    </source>
</evidence>
<comment type="pathway">
    <text evidence="1">Biopolymer metabolism; poly-(R)-3-hydroxybutanoate biosynthesis.</text>
</comment>
<feature type="compositionally biased region" description="Low complexity" evidence="4">
    <location>
        <begin position="332"/>
        <end position="367"/>
    </location>
</feature>
<dbReference type="KEGG" id="lue:DCD74_03565"/>
<evidence type="ECO:0000313" key="5">
    <source>
        <dbReference type="EMBL" id="AXA83889.1"/>
    </source>
</evidence>
<dbReference type="Pfam" id="PF09712">
    <property type="entry name" value="PHA_synth_III_E"/>
    <property type="match status" value="1"/>
</dbReference>
<evidence type="ECO:0000313" key="6">
    <source>
        <dbReference type="Proteomes" id="UP000251842"/>
    </source>
</evidence>
<dbReference type="UniPathway" id="UPA00917"/>
<gene>
    <name evidence="5" type="ORF">DCD74_03565</name>
</gene>
<dbReference type="Proteomes" id="UP000251842">
    <property type="component" value="Chromosome"/>
</dbReference>
<accession>A0A344J4C9</accession>